<feature type="region of interest" description="Disordered" evidence="1">
    <location>
        <begin position="1"/>
        <end position="28"/>
    </location>
</feature>
<dbReference type="InterPro" id="IPR008145">
    <property type="entry name" value="GK/Ca_channel_bsu"/>
</dbReference>
<evidence type="ECO:0000256" key="1">
    <source>
        <dbReference type="SAM" id="MobiDB-lite"/>
    </source>
</evidence>
<gene>
    <name evidence="3" type="ORF">PHYEVI_LOCUS3604</name>
</gene>
<dbReference type="Proteomes" id="UP001153712">
    <property type="component" value="Chromosome 13"/>
</dbReference>
<dbReference type="OrthoDB" id="78824at2759"/>
<organism evidence="3 4">
    <name type="scientific">Phyllotreta striolata</name>
    <name type="common">Striped flea beetle</name>
    <name type="synonym">Crioceris striolata</name>
    <dbReference type="NCBI Taxonomy" id="444603"/>
    <lineage>
        <taxon>Eukaryota</taxon>
        <taxon>Metazoa</taxon>
        <taxon>Ecdysozoa</taxon>
        <taxon>Arthropoda</taxon>
        <taxon>Hexapoda</taxon>
        <taxon>Insecta</taxon>
        <taxon>Pterygota</taxon>
        <taxon>Neoptera</taxon>
        <taxon>Endopterygota</taxon>
        <taxon>Coleoptera</taxon>
        <taxon>Polyphaga</taxon>
        <taxon>Cucujiformia</taxon>
        <taxon>Chrysomeloidea</taxon>
        <taxon>Chrysomelidae</taxon>
        <taxon>Galerucinae</taxon>
        <taxon>Alticini</taxon>
        <taxon>Phyllotreta</taxon>
    </lineage>
</organism>
<dbReference type="Gene3D" id="3.40.50.300">
    <property type="entry name" value="P-loop containing nucleotide triphosphate hydrolases"/>
    <property type="match status" value="1"/>
</dbReference>
<dbReference type="AlphaFoldDB" id="A0A9N9XKA7"/>
<evidence type="ECO:0000313" key="3">
    <source>
        <dbReference type="EMBL" id="CAG9857198.1"/>
    </source>
</evidence>
<dbReference type="SUPFAM" id="SSF52540">
    <property type="entry name" value="P-loop containing nucleoside triphosphate hydrolases"/>
    <property type="match status" value="1"/>
</dbReference>
<keyword evidence="4" id="KW-1185">Reference proteome</keyword>
<protein>
    <recommendedName>
        <fullName evidence="2">Guanylate kinase/L-type calcium channel beta subunit domain-containing protein</fullName>
    </recommendedName>
</protein>
<evidence type="ECO:0000313" key="4">
    <source>
        <dbReference type="Proteomes" id="UP001153712"/>
    </source>
</evidence>
<dbReference type="Pfam" id="PF00625">
    <property type="entry name" value="Guanylate_kin"/>
    <property type="match status" value="1"/>
</dbReference>
<evidence type="ECO:0000259" key="2">
    <source>
        <dbReference type="Pfam" id="PF00625"/>
    </source>
</evidence>
<feature type="domain" description="Guanylate kinase/L-type calcium channel beta subunit" evidence="2">
    <location>
        <begin position="49"/>
        <end position="101"/>
    </location>
</feature>
<accession>A0A9N9XKA7</accession>
<proteinExistence type="predicted"/>
<name>A0A9N9XKA7_PHYSR</name>
<dbReference type="EMBL" id="OU900106">
    <property type="protein sequence ID" value="CAG9857198.1"/>
    <property type="molecule type" value="Genomic_DNA"/>
</dbReference>
<sequence length="110" mass="12890">MNIDILNPRQDRLRGNPADSPAEPKRQQRAWALEDKQTHVYSEMESFLIREMNKRMSEEQAKKIFERAVKMEQEFGEYFTVVVPGDTPEEMYNQAKDVINEQSGPNIWTG</sequence>
<dbReference type="InterPro" id="IPR027417">
    <property type="entry name" value="P-loop_NTPase"/>
</dbReference>
<reference evidence="3" key="1">
    <citation type="submission" date="2022-01" db="EMBL/GenBank/DDBJ databases">
        <authorList>
            <person name="King R."/>
        </authorList>
    </citation>
    <scope>NUCLEOTIDE SEQUENCE</scope>
</reference>